<feature type="disulfide bond" evidence="17">
    <location>
        <begin position="325"/>
        <end position="334"/>
    </location>
</feature>
<keyword evidence="7" id="KW-0732">Signal</keyword>
<feature type="disulfide bond" evidence="17">
    <location>
        <begin position="57"/>
        <end position="66"/>
    </location>
</feature>
<feature type="disulfide bond" evidence="17">
    <location>
        <begin position="516"/>
        <end position="525"/>
    </location>
</feature>
<dbReference type="GO" id="GO:0016020">
    <property type="term" value="C:membrane"/>
    <property type="evidence" value="ECO:0007669"/>
    <property type="project" value="UniProtKB-SubCell"/>
</dbReference>
<dbReference type="GO" id="GO:0005272">
    <property type="term" value="F:sodium channel activity"/>
    <property type="evidence" value="ECO:0007669"/>
    <property type="project" value="UniProtKB-KW"/>
</dbReference>
<evidence type="ECO:0000256" key="2">
    <source>
        <dbReference type="ARBA" id="ARBA00007193"/>
    </source>
</evidence>
<keyword evidence="11 18" id="KW-0406">Ion transport</keyword>
<dbReference type="PROSITE" id="PS00022">
    <property type="entry name" value="EGF_1"/>
    <property type="match status" value="11"/>
</dbReference>
<dbReference type="GO" id="GO:0005509">
    <property type="term" value="F:calcium ion binding"/>
    <property type="evidence" value="ECO:0007669"/>
    <property type="project" value="InterPro"/>
</dbReference>
<dbReference type="EnsemblMetazoa" id="PPA19742.1">
    <property type="protein sequence ID" value="PPA19742.1"/>
    <property type="gene ID" value="WBGene00109296"/>
</dbReference>
<keyword evidence="15 18" id="KW-0739">Sodium transport</keyword>
<dbReference type="Pfam" id="PF00008">
    <property type="entry name" value="EGF"/>
    <property type="match status" value="1"/>
</dbReference>
<evidence type="ECO:0000256" key="3">
    <source>
        <dbReference type="ARBA" id="ARBA00022448"/>
    </source>
</evidence>
<keyword evidence="14" id="KW-0325">Glycoprotein</keyword>
<evidence type="ECO:0000313" key="20">
    <source>
        <dbReference type="Proteomes" id="UP000005239"/>
    </source>
</evidence>
<evidence type="ECO:0000256" key="12">
    <source>
        <dbReference type="ARBA" id="ARBA00023136"/>
    </source>
</evidence>
<keyword evidence="20" id="KW-1185">Reference proteome</keyword>
<gene>
    <name evidence="19" type="primary">WBGene00109296</name>
</gene>
<feature type="disulfide bond" evidence="17">
    <location>
        <begin position="206"/>
        <end position="215"/>
    </location>
</feature>
<evidence type="ECO:0000256" key="10">
    <source>
        <dbReference type="ARBA" id="ARBA00023053"/>
    </source>
</evidence>
<keyword evidence="16 18" id="KW-0407">Ion channel</keyword>
<evidence type="ECO:0000256" key="5">
    <source>
        <dbReference type="ARBA" id="ARBA00022536"/>
    </source>
</evidence>
<keyword evidence="13 17" id="KW-1015">Disulfide bond</keyword>
<feature type="disulfide bond" evidence="17">
    <location>
        <begin position="246"/>
        <end position="255"/>
    </location>
</feature>
<evidence type="ECO:0000256" key="17">
    <source>
        <dbReference type="PROSITE-ProRule" id="PRU00076"/>
    </source>
</evidence>
<dbReference type="Proteomes" id="UP000005239">
    <property type="component" value="Unassembled WGS sequence"/>
</dbReference>
<comment type="subcellular location">
    <subcellularLocation>
        <location evidence="1">Membrane</location>
        <topology evidence="1">Multi-pass membrane protein</topology>
    </subcellularLocation>
</comment>
<evidence type="ECO:0000256" key="16">
    <source>
        <dbReference type="ARBA" id="ARBA00023303"/>
    </source>
</evidence>
<comment type="caution">
    <text evidence="17">Lacks conserved residue(s) required for the propagation of feature annotation.</text>
</comment>
<dbReference type="SUPFAM" id="SSF57196">
    <property type="entry name" value="EGF/Laminin"/>
    <property type="match status" value="10"/>
</dbReference>
<dbReference type="InterPro" id="IPR001873">
    <property type="entry name" value="ENaC"/>
</dbReference>
<evidence type="ECO:0000256" key="11">
    <source>
        <dbReference type="ARBA" id="ARBA00023065"/>
    </source>
</evidence>
<reference evidence="19" key="2">
    <citation type="submission" date="2022-06" db="UniProtKB">
        <authorList>
            <consortium name="EnsemblMetazoa"/>
        </authorList>
    </citation>
    <scope>IDENTIFICATION</scope>
    <source>
        <strain evidence="19">PS312</strain>
    </source>
</reference>
<proteinExistence type="inferred from homology"/>
<keyword evidence="12" id="KW-0472">Membrane</keyword>
<dbReference type="OrthoDB" id="5800348at2759"/>
<feature type="disulfide bond" evidence="17">
    <location>
        <begin position="187"/>
        <end position="204"/>
    </location>
</feature>
<feature type="disulfide bond" evidence="17">
    <location>
        <begin position="268"/>
        <end position="285"/>
    </location>
</feature>
<protein>
    <submittedName>
        <fullName evidence="19">Ion channel</fullName>
    </submittedName>
</protein>
<dbReference type="PROSITE" id="PS01187">
    <property type="entry name" value="EGF_CA"/>
    <property type="match status" value="2"/>
</dbReference>
<dbReference type="PANTHER" id="PTHR12916">
    <property type="entry name" value="CYTOCHROME C OXIDASE POLYPEPTIDE VIC-2"/>
    <property type="match status" value="1"/>
</dbReference>
<feature type="disulfide bond" evidence="17">
    <location>
        <begin position="598"/>
        <end position="607"/>
    </location>
</feature>
<dbReference type="Gene3D" id="1.10.287.770">
    <property type="entry name" value="YojJ-like"/>
    <property type="match status" value="1"/>
</dbReference>
<dbReference type="InterPro" id="IPR018097">
    <property type="entry name" value="EGF_Ca-bd_CS"/>
</dbReference>
<evidence type="ECO:0000256" key="8">
    <source>
        <dbReference type="ARBA" id="ARBA00022737"/>
    </source>
</evidence>
<evidence type="ECO:0000256" key="18">
    <source>
        <dbReference type="RuleBase" id="RU000679"/>
    </source>
</evidence>
<dbReference type="Pfam" id="PF07645">
    <property type="entry name" value="EGF_CA"/>
    <property type="match status" value="2"/>
</dbReference>
<dbReference type="PROSITE" id="PS00010">
    <property type="entry name" value="ASX_HYDROXYL"/>
    <property type="match status" value="6"/>
</dbReference>
<name>A0A2A6CVC7_PRIPA</name>
<keyword evidence="10" id="KW-0915">Sodium</keyword>
<evidence type="ECO:0000256" key="9">
    <source>
        <dbReference type="ARBA" id="ARBA00022989"/>
    </source>
</evidence>
<evidence type="ECO:0000256" key="14">
    <source>
        <dbReference type="ARBA" id="ARBA00023180"/>
    </source>
</evidence>
<dbReference type="InterPro" id="IPR000742">
    <property type="entry name" value="EGF"/>
</dbReference>
<dbReference type="CDD" id="cd00054">
    <property type="entry name" value="EGF_CA"/>
    <property type="match status" value="3"/>
</dbReference>
<dbReference type="Gene3D" id="2.10.25.10">
    <property type="entry name" value="Laminin"/>
    <property type="match status" value="10"/>
</dbReference>
<accession>A0A8R1UF52</accession>
<feature type="disulfide bond" evidence="17">
    <location>
        <begin position="464"/>
        <end position="473"/>
    </location>
</feature>
<feature type="disulfide bond" evidence="17">
    <location>
        <begin position="287"/>
        <end position="296"/>
    </location>
</feature>
<feature type="disulfide bond" evidence="17">
    <location>
        <begin position="556"/>
        <end position="565"/>
    </location>
</feature>
<keyword evidence="9" id="KW-1133">Transmembrane helix</keyword>
<reference evidence="20" key="1">
    <citation type="journal article" date="2008" name="Nat. Genet.">
        <title>The Pristionchus pacificus genome provides a unique perspective on nematode lifestyle and parasitism.</title>
        <authorList>
            <person name="Dieterich C."/>
            <person name="Clifton S.W."/>
            <person name="Schuster L.N."/>
            <person name="Chinwalla A."/>
            <person name="Delehaunty K."/>
            <person name="Dinkelacker I."/>
            <person name="Fulton L."/>
            <person name="Fulton R."/>
            <person name="Godfrey J."/>
            <person name="Minx P."/>
            <person name="Mitreva M."/>
            <person name="Roeseler W."/>
            <person name="Tian H."/>
            <person name="Witte H."/>
            <person name="Yang S.P."/>
            <person name="Wilson R.K."/>
            <person name="Sommer R.J."/>
        </authorList>
    </citation>
    <scope>NUCLEOTIDE SEQUENCE [LARGE SCALE GENOMIC DNA]</scope>
    <source>
        <strain evidence="20">PS312</strain>
    </source>
</reference>
<comment type="similarity">
    <text evidence="2 18">Belongs to the amiloride-sensitive sodium channel (TC 1.A.6) family.</text>
</comment>
<keyword evidence="8" id="KW-0677">Repeat</keyword>
<sequence>MNGGTCTGDRYDYTCECPQGYSGMQCQVSGNACDGLSCENGGNCTLVLDNSRGVCDCPHAWQGPTCEQNNLLSTRNCENCDGTCYKRPSQLNDTRLFTPHENDPMTSAKCKTIMMGIPTAEFYILAGSICYTGTEPMVTEESNDAACDTACPGSTSKNPSKCGDDDNVLLVMYPFDEEATQCTSSSCGFADRGYCVEQLKGFSCVCAPGTTGKTCQTTVNPCTNFDCQNGGVCMTTENNSAARCLCKDGYWGTNCEHEDTCRSQSVTCKNGGTCVNSNTTSGYNCTCYPNYGGDECENFLACSSNPCGYGSECLSTGNNEYKCACTAGWQGDDCDEDINECEVAANKRPEEFLCVNGGTCNNTIGSYNCLCLEGTSGFDCSINPDDCNMSYVGPDNNTYPNLCNYIDKEAVCLDGINTYTCKCSPGSKGQYCMDDVNECTESPEPVCENFGTCINSIGSFSCQCLYGTYGFNCSINPDECEISNVTVDGIVYGNECIARDKNATCIDGFGTYNCSCTPQWTGEHCLTDVDECAFDPPPCINFGSCFNTPGDYECKCINGTYGKNCEINPDDCENVTMCNTMDDRANCTDGYASFSCTCGPDYTLQFCDLEVIIYKVLQLIGGGSTNEVELISMLRDLLRNPSMMKDLVPFVIGLQSKENRTRLSWNVEDMFMWIAYEEKKLDLNKDLVAWNDVVLGNCFTFNHFNNTERSYLMRSDGSMGGLKAALKLNSEEYVPWVDVTAIMTFIHPNKETIFSESPRYNAAPSAMTTIQSIESRYQRLGGRYGRCIKSTNEVASYYYDGAYTTDGCLRSCYQDEVKKACECMDSRYPLPEDENVCELADRKCVDSIIARGDVSTWANCACPLPCANSQFDSSFTVVPFVRNRNKCNTYTAAQRFNRTECDDLNGQADYVIVNVQVPRMSITIYQETPSWTLNRIIGNVGGLGGVVCGLNLITFFEFAWFFLFQMPMQLIFNKWNW</sequence>
<evidence type="ECO:0000256" key="4">
    <source>
        <dbReference type="ARBA" id="ARBA00022461"/>
    </source>
</evidence>
<feature type="disulfide bond" evidence="17">
    <location>
        <begin position="17"/>
        <end position="26"/>
    </location>
</feature>
<evidence type="ECO:0000256" key="1">
    <source>
        <dbReference type="ARBA" id="ARBA00004141"/>
    </source>
</evidence>
<dbReference type="PANTHER" id="PTHR12916:SF4">
    <property type="entry name" value="UNINFLATABLE, ISOFORM C"/>
    <property type="match status" value="1"/>
</dbReference>
<evidence type="ECO:0000313" key="19">
    <source>
        <dbReference type="EnsemblMetazoa" id="PPA19742.1"/>
    </source>
</evidence>
<evidence type="ECO:0000256" key="13">
    <source>
        <dbReference type="ARBA" id="ARBA00023157"/>
    </source>
</evidence>
<keyword evidence="3 18" id="KW-0813">Transport</keyword>
<dbReference type="SMART" id="SM00179">
    <property type="entry name" value="EGF_CA"/>
    <property type="match status" value="11"/>
</dbReference>
<keyword evidence="5 17" id="KW-0245">EGF-like domain</keyword>
<dbReference type="InterPro" id="IPR013032">
    <property type="entry name" value="EGF-like_CS"/>
</dbReference>
<dbReference type="PROSITE" id="PS50026">
    <property type="entry name" value="EGF_3"/>
    <property type="match status" value="11"/>
</dbReference>
<evidence type="ECO:0000256" key="7">
    <source>
        <dbReference type="ARBA" id="ARBA00022729"/>
    </source>
</evidence>
<dbReference type="InterPro" id="IPR049883">
    <property type="entry name" value="NOTCH1_EGF-like"/>
</dbReference>
<dbReference type="AlphaFoldDB" id="A0A2A6CVC7"/>
<accession>A0A2A6CVC7</accession>
<evidence type="ECO:0000256" key="15">
    <source>
        <dbReference type="ARBA" id="ARBA00023201"/>
    </source>
</evidence>
<keyword evidence="6 18" id="KW-0812">Transmembrane</keyword>
<dbReference type="Pfam" id="PF12661">
    <property type="entry name" value="hEGF"/>
    <property type="match status" value="4"/>
</dbReference>
<feature type="disulfide bond" evidence="17">
    <location>
        <begin position="371"/>
        <end position="380"/>
    </location>
</feature>
<dbReference type="PROSITE" id="PS01186">
    <property type="entry name" value="EGF_2"/>
    <property type="match status" value="3"/>
</dbReference>
<feature type="disulfide bond" evidence="17">
    <location>
        <begin position="227"/>
        <end position="244"/>
    </location>
</feature>
<organism evidence="19 20">
    <name type="scientific">Pristionchus pacificus</name>
    <name type="common">Parasitic nematode worm</name>
    <dbReference type="NCBI Taxonomy" id="54126"/>
    <lineage>
        <taxon>Eukaryota</taxon>
        <taxon>Metazoa</taxon>
        <taxon>Ecdysozoa</taxon>
        <taxon>Nematoda</taxon>
        <taxon>Chromadorea</taxon>
        <taxon>Rhabditida</taxon>
        <taxon>Rhabditina</taxon>
        <taxon>Diplogasteromorpha</taxon>
        <taxon>Diplogasteroidea</taxon>
        <taxon>Neodiplogasteridae</taxon>
        <taxon>Pristionchus</taxon>
    </lineage>
</organism>
<dbReference type="InterPro" id="IPR000152">
    <property type="entry name" value="EGF-type_Asp/Asn_hydroxyl_site"/>
</dbReference>
<keyword evidence="4 18" id="KW-0894">Sodium channel</keyword>
<dbReference type="InterPro" id="IPR001881">
    <property type="entry name" value="EGF-like_Ca-bd_dom"/>
</dbReference>
<dbReference type="SMART" id="SM00181">
    <property type="entry name" value="EGF"/>
    <property type="match status" value="12"/>
</dbReference>
<feature type="disulfide bond" evidence="17">
    <location>
        <begin position="38"/>
        <end position="55"/>
    </location>
</feature>
<dbReference type="Pfam" id="PF00858">
    <property type="entry name" value="ASC"/>
    <property type="match status" value="1"/>
</dbReference>
<evidence type="ECO:0000256" key="6">
    <source>
        <dbReference type="ARBA" id="ARBA00022692"/>
    </source>
</evidence>